<comment type="subcellular location">
    <subcellularLocation>
        <location evidence="1">Endomembrane system</location>
        <topology evidence="1">Multi-pass membrane protein</topology>
    </subcellularLocation>
    <subcellularLocation>
        <location evidence="2">Endoplasmic reticulum membrane</location>
    </subcellularLocation>
</comment>
<keyword evidence="6 7" id="KW-0472">Membrane</keyword>
<keyword evidence="4" id="KW-0256">Endoplasmic reticulum</keyword>
<evidence type="ECO:0000256" key="1">
    <source>
        <dbReference type="ARBA" id="ARBA00004127"/>
    </source>
</evidence>
<evidence type="ECO:0000313" key="9">
    <source>
        <dbReference type="Proteomes" id="UP001320603"/>
    </source>
</evidence>
<dbReference type="PANTHER" id="PTHR13416">
    <property type="match status" value="1"/>
</dbReference>
<dbReference type="Pfam" id="PF07787">
    <property type="entry name" value="TMEM43"/>
    <property type="match status" value="1"/>
</dbReference>
<keyword evidence="3 7" id="KW-0812">Transmembrane</keyword>
<name>A0ABZ2IJP0_9BACT</name>
<feature type="transmembrane region" description="Helical" evidence="7">
    <location>
        <begin position="21"/>
        <end position="38"/>
    </location>
</feature>
<feature type="transmembrane region" description="Helical" evidence="7">
    <location>
        <begin position="377"/>
        <end position="402"/>
    </location>
</feature>
<organism evidence="8 9">
    <name type="scientific">Parabacteroides absconsus</name>
    <dbReference type="NCBI Taxonomy" id="2951805"/>
    <lineage>
        <taxon>Bacteria</taxon>
        <taxon>Pseudomonadati</taxon>
        <taxon>Bacteroidota</taxon>
        <taxon>Bacteroidia</taxon>
        <taxon>Bacteroidales</taxon>
        <taxon>Tannerellaceae</taxon>
        <taxon>Parabacteroides</taxon>
    </lineage>
</organism>
<feature type="transmembrane region" description="Helical" evidence="7">
    <location>
        <begin position="408"/>
        <end position="425"/>
    </location>
</feature>
<proteinExistence type="predicted"/>
<feature type="transmembrane region" description="Helical" evidence="7">
    <location>
        <begin position="343"/>
        <end position="365"/>
    </location>
</feature>
<dbReference type="InterPro" id="IPR012430">
    <property type="entry name" value="TMEM43_fam"/>
</dbReference>
<keyword evidence="9" id="KW-1185">Reference proteome</keyword>
<gene>
    <name evidence="8" type="ORF">NEE14_012250</name>
</gene>
<accession>A0ABZ2IJP0</accession>
<reference evidence="8 9" key="1">
    <citation type="submission" date="2024-02" db="EMBL/GenBank/DDBJ databases">
        <title>Whole genome sequencing of Parabacteroides sp. AD58.</title>
        <authorList>
            <person name="Chaplin A.V."/>
            <person name="Pikina A.P."/>
            <person name="Sokolova S.R."/>
            <person name="Korostin D.O."/>
            <person name="Efimov B.A."/>
        </authorList>
    </citation>
    <scope>NUCLEOTIDE SEQUENCE [LARGE SCALE GENOMIC DNA]</scope>
    <source>
        <strain evidence="8 9">AD58</strain>
    </source>
</reference>
<evidence type="ECO:0000313" key="8">
    <source>
        <dbReference type="EMBL" id="WWV65761.1"/>
    </source>
</evidence>
<sequence length="441" mass="48322">MAYQETKTTGYGTRVSNSLKGIGIGFLLLLGGTALLWWNEGRTVQITQMLEEAQTVAVHVEDVSKPDPSLNGKLIHATAFTQTKDSLNDLTFGVGCVAIQLERKVQYYQWVEHSETETKDKTGGSQETVTTYYYKQEWIGNPVNSQEFKDPDYQNKNFVLMDIENKSYMAENVTFGAYKLPKDLIGSISGTVPMELSLSEERLSEWNRDIKKSFESTSASTVNNTAAVAGETSTIAEGDSVKVETVATTETGQIVKQDYNYVHVNGNVLYFGKNPNNPQVGDVSVTFTKIMPGDASVIAVVSGNNLQSYIAKNGKKLSVLTSGAVSMDEMFETEHLSNSIISWVLRFIGLFLVVSGLKGIFGILVDLLRVLPFLADIVGLGVGLICKVLGLVWSLLVIAAAWLFYRPVTAGILLAVIVVLIAYLVKRGKNNKKAKVLNVQM</sequence>
<evidence type="ECO:0000256" key="2">
    <source>
        <dbReference type="ARBA" id="ARBA00004586"/>
    </source>
</evidence>
<evidence type="ECO:0000256" key="4">
    <source>
        <dbReference type="ARBA" id="ARBA00022824"/>
    </source>
</evidence>
<keyword evidence="5 7" id="KW-1133">Transmembrane helix</keyword>
<dbReference type="Proteomes" id="UP001320603">
    <property type="component" value="Chromosome"/>
</dbReference>
<evidence type="ECO:0000256" key="7">
    <source>
        <dbReference type="SAM" id="Phobius"/>
    </source>
</evidence>
<evidence type="ECO:0000256" key="3">
    <source>
        <dbReference type="ARBA" id="ARBA00022692"/>
    </source>
</evidence>
<evidence type="ECO:0000256" key="5">
    <source>
        <dbReference type="ARBA" id="ARBA00022989"/>
    </source>
</evidence>
<protein>
    <submittedName>
        <fullName evidence="8">TMEM43 family protein</fullName>
    </submittedName>
</protein>
<dbReference type="EMBL" id="CP146284">
    <property type="protein sequence ID" value="WWV65761.1"/>
    <property type="molecule type" value="Genomic_DNA"/>
</dbReference>
<dbReference type="RefSeq" id="WP_251968748.1">
    <property type="nucleotide sequence ID" value="NZ_CP146284.1"/>
</dbReference>
<evidence type="ECO:0000256" key="6">
    <source>
        <dbReference type="ARBA" id="ARBA00023136"/>
    </source>
</evidence>
<dbReference type="PANTHER" id="PTHR13416:SF2">
    <property type="entry name" value="TRANSMEMBRANE PROTEIN 43"/>
    <property type="match status" value="1"/>
</dbReference>